<comment type="caution">
    <text evidence="1">The sequence shown here is derived from an EMBL/GenBank/DDBJ whole genome shotgun (WGS) entry which is preliminary data.</text>
</comment>
<sequence length="152" mass="15569">MLGKSGLNTIGADILNAPGVFSGSDEFRGTGEFSCSDEFRGTGELRGCDEFRGTGELRGCDEFGGTGRLRGTREFGGTGGLCGDGEGSCLSLLGNGIGRFGCHLHFGATKDGTGRRWVEGGRSSVSGSGEYKLGKSSDSESLIGLYCGSTGL</sequence>
<organism evidence="1 2">
    <name type="scientific">Trichonephila inaurata madagascariensis</name>
    <dbReference type="NCBI Taxonomy" id="2747483"/>
    <lineage>
        <taxon>Eukaryota</taxon>
        <taxon>Metazoa</taxon>
        <taxon>Ecdysozoa</taxon>
        <taxon>Arthropoda</taxon>
        <taxon>Chelicerata</taxon>
        <taxon>Arachnida</taxon>
        <taxon>Araneae</taxon>
        <taxon>Araneomorphae</taxon>
        <taxon>Entelegynae</taxon>
        <taxon>Araneoidea</taxon>
        <taxon>Nephilidae</taxon>
        <taxon>Trichonephila</taxon>
        <taxon>Trichonephila inaurata</taxon>
    </lineage>
</organism>
<evidence type="ECO:0000313" key="2">
    <source>
        <dbReference type="Proteomes" id="UP000886998"/>
    </source>
</evidence>
<evidence type="ECO:0000313" key="1">
    <source>
        <dbReference type="EMBL" id="GFY53332.1"/>
    </source>
</evidence>
<dbReference type="Proteomes" id="UP000886998">
    <property type="component" value="Unassembled WGS sequence"/>
</dbReference>
<dbReference type="OrthoDB" id="8964540at2759"/>
<reference evidence="1" key="1">
    <citation type="submission" date="2020-08" db="EMBL/GenBank/DDBJ databases">
        <title>Multicomponent nature underlies the extraordinary mechanical properties of spider dragline silk.</title>
        <authorList>
            <person name="Kono N."/>
            <person name="Nakamura H."/>
            <person name="Mori M."/>
            <person name="Yoshida Y."/>
            <person name="Ohtoshi R."/>
            <person name="Malay A.D."/>
            <person name="Moran D.A.P."/>
            <person name="Tomita M."/>
            <person name="Numata K."/>
            <person name="Arakawa K."/>
        </authorList>
    </citation>
    <scope>NUCLEOTIDE SEQUENCE</scope>
</reference>
<gene>
    <name evidence="1" type="ORF">TNIN_222331</name>
</gene>
<accession>A0A8X6XGC3</accession>
<name>A0A8X6XGC3_9ARAC</name>
<proteinExistence type="predicted"/>
<protein>
    <submittedName>
        <fullName evidence="1">Uncharacterized protein</fullName>
    </submittedName>
</protein>
<dbReference type="AlphaFoldDB" id="A0A8X6XGC3"/>
<keyword evidence="2" id="KW-1185">Reference proteome</keyword>
<dbReference type="EMBL" id="BMAV01009219">
    <property type="protein sequence ID" value="GFY53332.1"/>
    <property type="molecule type" value="Genomic_DNA"/>
</dbReference>